<evidence type="ECO:0000313" key="3">
    <source>
        <dbReference type="EnsemblProtists" id="EKX37841"/>
    </source>
</evidence>
<evidence type="ECO:0000313" key="4">
    <source>
        <dbReference type="Proteomes" id="UP000011087"/>
    </source>
</evidence>
<evidence type="ECO:0000256" key="1">
    <source>
        <dbReference type="SAM" id="Phobius"/>
    </source>
</evidence>
<feature type="transmembrane region" description="Helical" evidence="1">
    <location>
        <begin position="3601"/>
        <end position="3621"/>
    </location>
</feature>
<dbReference type="RefSeq" id="XP_005824821.1">
    <property type="nucleotide sequence ID" value="XM_005824764.1"/>
</dbReference>
<keyword evidence="1" id="KW-1133">Transmembrane helix</keyword>
<dbReference type="HOGENOM" id="CLU_223945_0_0_1"/>
<dbReference type="Proteomes" id="UP000011087">
    <property type="component" value="Unassembled WGS sequence"/>
</dbReference>
<proteinExistence type="predicted"/>
<reference evidence="4" key="2">
    <citation type="submission" date="2012-11" db="EMBL/GenBank/DDBJ databases">
        <authorList>
            <person name="Kuo A."/>
            <person name="Curtis B.A."/>
            <person name="Tanifuji G."/>
            <person name="Burki F."/>
            <person name="Gruber A."/>
            <person name="Irimia M."/>
            <person name="Maruyama S."/>
            <person name="Arias M.C."/>
            <person name="Ball S.G."/>
            <person name="Gile G.H."/>
            <person name="Hirakawa Y."/>
            <person name="Hopkins J.F."/>
            <person name="Rensing S.A."/>
            <person name="Schmutz J."/>
            <person name="Symeonidi A."/>
            <person name="Elias M."/>
            <person name="Eveleigh R.J."/>
            <person name="Herman E.K."/>
            <person name="Klute M.J."/>
            <person name="Nakayama T."/>
            <person name="Obornik M."/>
            <person name="Reyes-Prieto A."/>
            <person name="Armbrust E.V."/>
            <person name="Aves S.J."/>
            <person name="Beiko R.G."/>
            <person name="Coutinho P."/>
            <person name="Dacks J.B."/>
            <person name="Durnford D.G."/>
            <person name="Fast N.M."/>
            <person name="Green B.R."/>
            <person name="Grisdale C."/>
            <person name="Hempe F."/>
            <person name="Henrissat B."/>
            <person name="Hoppner M.P."/>
            <person name="Ishida K.-I."/>
            <person name="Kim E."/>
            <person name="Koreny L."/>
            <person name="Kroth P.G."/>
            <person name="Liu Y."/>
            <person name="Malik S.-B."/>
            <person name="Maier U.G."/>
            <person name="McRose D."/>
            <person name="Mock T."/>
            <person name="Neilson J.A."/>
            <person name="Onodera N.T."/>
            <person name="Poole A.M."/>
            <person name="Pritham E.J."/>
            <person name="Richards T.A."/>
            <person name="Rocap G."/>
            <person name="Roy S.W."/>
            <person name="Sarai C."/>
            <person name="Schaack S."/>
            <person name="Shirato S."/>
            <person name="Slamovits C.H."/>
            <person name="Spencer D.F."/>
            <person name="Suzuki S."/>
            <person name="Worden A.Z."/>
            <person name="Zauner S."/>
            <person name="Barry K."/>
            <person name="Bell C."/>
            <person name="Bharti A.K."/>
            <person name="Crow J.A."/>
            <person name="Grimwood J."/>
            <person name="Kramer R."/>
            <person name="Lindquist E."/>
            <person name="Lucas S."/>
            <person name="Salamov A."/>
            <person name="McFadden G.I."/>
            <person name="Lane C.E."/>
            <person name="Keeling P.J."/>
            <person name="Gray M.W."/>
            <person name="Grigoriev I.V."/>
            <person name="Archibald J.M."/>
        </authorList>
    </citation>
    <scope>NUCLEOTIDE SEQUENCE</scope>
    <source>
        <strain evidence="4">CCMP2712</strain>
    </source>
</reference>
<dbReference type="PaxDb" id="55529-EKX37841"/>
<name>L1INI9_GUITC</name>
<gene>
    <name evidence="2" type="ORF">GUITHDRAFT_115981</name>
</gene>
<keyword evidence="1" id="KW-0472">Membrane</keyword>
<accession>L1INI9</accession>
<sequence length="3639" mass="382893">MAQLHFDHGVKDLKATNFKIYWGQLGNTLTKSKQTSILSPGHVVEVYMPGFTGGSNFFGASRGSTESTESTISWMSQQNSIVISQSVQEPWQQAISSDLSLSVSGPGAVGCMGIVGDVSSNAFDLKQLRANVFDYCEWNAQREMLRLRLSSNAPSTVTGVFISKVSMYLNYDTSSKQNGLGPLPPLGGINEEWHQMAFVSVYEKPATTSSDCTGVSLSAFASTTCSTANLVYQVPFDKYKSQRFGSDRPRLPVRKEAGAIGVTKNPTFVYAAAAGNTDGINQAVCITVTIVPSMTIYSSPTSSTPTTLTISGLTGSSTPDQVTALYQNKCQCESTQAGLFPSMFQSISYGNQIGKADFVQGAGTLTFQLLPGMYIQAGEVVIFSFQLKTPGTVSAASKPISISMSGKYCQISDFCTGSTGQSITLNPITFSPSTKILQAVGNKIGARMFQSSSDTGSLSNMFVTLSPNFDIQTSSILTFTGLCGTQESGTKVNMVGNRFAGGNPLTDKCSSSSYPTEVDIGDPSFGYTGSTMDWSQSSGTLKLTLTQALAARGDYAFAWSWRVSDRENSACTMTVSLTTGPNQVQNEAVTNLGGSVGLVEKPSFTKYKIGQVTTRPDVTNYICVTLKTNFNLQTYLNAGQYNEATITLSGLSGSQAQDNSNPDIDNCPSYDWNTHSLVTPSKASTAYFTSALTAGEVNKVANFAAGIAKLVLNPAQNLPSGHEIKFAIPLKNSKVAQPCQTVTLTLNALYQSQNSQVSYTTTQTVQMVVSPVNRALQDGEMDGDACPLKVYDKGFLTRLITQQTPLIQENNVLTISLRSNVDLGLNGYGATITIAGLTGTDTTQTSLTALSPASTDYYSPIIQKTEWSQSNGQMIIHLPSSSTCQMPIKGITTHCMMAGWTYVLQYAFVNGKTPQSNPTVSISASFASGEQTNSQTATLPLSSYKNPLFLTSNLFNKYDIGQLYPAPGAVNPVCVTLRPNKNIIKQTKFTLTGLPMFTSTSTVDFYDEYGISPLSSTSLSGYFTTISGNNIANKADYNNGNGEIQFQFVTQTLVLGTKYKFCFRMINPNSAYKNGGSCPSVSLLVSSSDAPSAAPGVQTYTMKQDTGKRVYGYPSVLSSCAGYIVDPSFPHATIRSSSNVTSNTVWMTVELQPNYALTTSQAVTVSSLTGFIASPDTFPCWISRNGEYVNVASNAVSGNIHGADFASTCTFKHNEFKMTYQQSPNLPVYNPYFNVNAMRSNGICEIVALSGGSGYTVPPSVVICGSEFYKNSVCSGGNVMYGVGQGATATATISGGAVTAITITDPGHGYYLTPVVIISPAATETGTITAAKAQAYLYDRGVYTVQFQIQNPSSEQSALALSIQATSNFPSQAIVSGSQTSGLQMTASSSDVVLNIVPQTRLFAGDSLFVNLPAYEVEESGPLFGVQSSNSAFETFTSQLEWELFGSSEDRARAYLSKGYIADGNRHRSGDADVDGVFVLSPSDDGYKKNKDLCWSHKQCPWGASDYDVGGQSSYTLSKVRFAGPSPLGYTHEACYTAGLSASASDYVGMQISCRNNAFTAAASGSSVTAIKVKSAGLYTVTVQASAQTVTISQSDAGAASSASASISYQVAQLSLNAVTLENCQSITFTAAAGTQLIAASAQVVMSVVASTSAPAYRVEITNPGLYTSFPTATCTGTTPPTLNLFMSVATVSVTSQGSGYVTIPSVFLSAAPTGVTQTTAPVFEVIMSTANQNIITQTILDYNPYYSPTPCFLVGQEFPSSFLSDCSIHVKENVGRYTGMTAMIGSNEYLIKQGAGGVYWVVDSNGNKPRNVDIANKPYTIYTQLELIVAKSARVEPGESVSITIPGYRFKSYPKNVNAYITRSTDDASKTIAERTRYYFATTLPVKSSYVKGYGVTGMVITGGTLAGDCSIKYVDGPQSMGGNKPEVRFISGATSKFEITYAGSGYTSPPRFIGQCVTSTGTTTYFNGVFLLSGNSGVRRVEVAVQGNNCPSGTTVNIESPNPSGSYIDGLTGLTYAGQQASAIVLLNGNSVSQVVLQNGGSGYISAPLVTFPATCNAQAQAYISQNFSSSIAMRYETGNTFLYEWNREQTDTLTGLYSSEFSSVSLFSLETAASGSAEMNSGYVASIAITKSGTTCTSPTITVSASGVSAAAQAKAVPVTAANILQSINVTYGGYGYTSAPSVTITGCGAATAKAFLSYSNVDVLVGGSTSFSSYRGMRPLQVTQSSANSYKTVNPVTSAMDSPVLVGFNEACSNGKTEAYQREQSTYKNSRVTGVTMSSAGAGYTFKGTTVTFSASPLGSSNMYATAKGVPTWSFPPTTTSSGGTTNLNTNVLLYKGAALSTATGCDNIVLMFSYPERAGGAQLQIQINSAASRTSQVIQQGTGYASIPYVYDIKFNSNNGQTFLKDGYTGTNGNCVPQYFAIDVTRLTNLASGVGLVIDGVYMTQGGYGYDTAPTVTFDCKSCTITSQAVATATLESGCFNGQCTQPSYANAFFSPVNRNNLQVCQATNPGANDYRTRKTLQMRVSSGQSGIQYSSSTAYAARRNRGFMASTGSLNFYVSSQNLLSAMCTPPQVVVEPPTSMSGVAAQVELVVESTRADSYLSQSPATAADLPAQAAQYKLAVRTVNPGSGYITAPTVSFVSVGSTPCSTTGLVVAAELQGGMSVSTVQTAAAPLYICPAQTYYLNPTTMTLSTTQTQGAATITWDRKANAPYVVDGGYGYSYGTQPVTLSWASCGATTVVIFFEDSKSLDGLAPYPSFWPGDMSVDQSTWRNHAGEITGVDFMYESKHFYSNPTVPTPQTFLNVNIAARSLKQAGLFSSRSNDVRAAASISFAVEDASSFKAGDLILIDSEIFKIGTVTGNTITVSERALGGTSQSQHFPGASVVLFFPGTALEKAVLTSVAGTVETIYVASASGFAVDESVAVDDEFMLVASVDTTANTLSVYRGYTQAEGTETPSHPAAALVGLFNPKAAVAKTSASITATATTLPVFTTRGFTANTYIQIGNEIMLITALNTGSFTILRAQAYTQAASHASGAEYTAVSVETVSLLPIALNTDLSISDTLISMGPNAGKTGTLPAQGTNILVEQEVIYVLSLNKSASTITVSRGQQGTTAAAHNANAEIVLSISAQYLSETIIGATGVLQSISGSNSGLYARPLITNPGTTDATPMLYLDGIAVISSPSKLQKAPVLSLNYLAPALTPFGVNQDLIVSSLSYPVIYNPAKYSTDPLYYQDRMDGYDLMRPNSPVLESSSNRINGTSPVYILDSFGQMLGDHVVGSESIAVTLQARTSAISTNPVLSSTASSTLTTKASYKVTQQSSSLGSVWGAPSKVYSPFLGYSIKSVAASGVQSPATLSAQIDTTTVTVSLTAAVAYITVNSFIRIDNEVMKVSAVTGNTLTIVRAQRSTYATTHATNANVYSDCIGRLYAEPSLEGGEPAILDFSGTSVTVVSGGSGYLSSSHVYACGSVTRCDYAGAQVNTCSLTFTASLGPAVTEVYLNHTVATRALGGQMTGLTSSSSRFFLWKTRPSKVSMVVSSAASNTSNSSNSSTVVEALETTPSPTTSSFIHAADVTTTPAGTGKAASEIPLQAASASNVGVVVGCAVGGVIGAGLLGFLTHKFVFKATMLKFSSTFS</sequence>
<dbReference type="KEGG" id="gtt:GUITHDRAFT_115981"/>
<protein>
    <submittedName>
        <fullName evidence="2 3">Uncharacterized protein</fullName>
    </submittedName>
</protein>
<dbReference type="GeneID" id="17294563"/>
<dbReference type="EMBL" id="JH993054">
    <property type="protein sequence ID" value="EKX37841.1"/>
    <property type="molecule type" value="Genomic_DNA"/>
</dbReference>
<reference evidence="3" key="3">
    <citation type="submission" date="2016-03" db="UniProtKB">
        <authorList>
            <consortium name="EnsemblProtists"/>
        </authorList>
    </citation>
    <scope>IDENTIFICATION</scope>
</reference>
<organism evidence="2">
    <name type="scientific">Guillardia theta (strain CCMP2712)</name>
    <name type="common">Cryptophyte</name>
    <dbReference type="NCBI Taxonomy" id="905079"/>
    <lineage>
        <taxon>Eukaryota</taxon>
        <taxon>Cryptophyceae</taxon>
        <taxon>Pyrenomonadales</taxon>
        <taxon>Geminigeraceae</taxon>
        <taxon>Guillardia</taxon>
    </lineage>
</organism>
<keyword evidence="4" id="KW-1185">Reference proteome</keyword>
<evidence type="ECO:0000313" key="2">
    <source>
        <dbReference type="EMBL" id="EKX37841.1"/>
    </source>
</evidence>
<reference evidence="2 4" key="1">
    <citation type="journal article" date="2012" name="Nature">
        <title>Algal genomes reveal evolutionary mosaicism and the fate of nucleomorphs.</title>
        <authorList>
            <consortium name="DOE Joint Genome Institute"/>
            <person name="Curtis B.A."/>
            <person name="Tanifuji G."/>
            <person name="Burki F."/>
            <person name="Gruber A."/>
            <person name="Irimia M."/>
            <person name="Maruyama S."/>
            <person name="Arias M.C."/>
            <person name="Ball S.G."/>
            <person name="Gile G.H."/>
            <person name="Hirakawa Y."/>
            <person name="Hopkins J.F."/>
            <person name="Kuo A."/>
            <person name="Rensing S.A."/>
            <person name="Schmutz J."/>
            <person name="Symeonidi A."/>
            <person name="Elias M."/>
            <person name="Eveleigh R.J."/>
            <person name="Herman E.K."/>
            <person name="Klute M.J."/>
            <person name="Nakayama T."/>
            <person name="Obornik M."/>
            <person name="Reyes-Prieto A."/>
            <person name="Armbrust E.V."/>
            <person name="Aves S.J."/>
            <person name="Beiko R.G."/>
            <person name="Coutinho P."/>
            <person name="Dacks J.B."/>
            <person name="Durnford D.G."/>
            <person name="Fast N.M."/>
            <person name="Green B.R."/>
            <person name="Grisdale C.J."/>
            <person name="Hempel F."/>
            <person name="Henrissat B."/>
            <person name="Hoppner M.P."/>
            <person name="Ishida K."/>
            <person name="Kim E."/>
            <person name="Koreny L."/>
            <person name="Kroth P.G."/>
            <person name="Liu Y."/>
            <person name="Malik S.B."/>
            <person name="Maier U.G."/>
            <person name="McRose D."/>
            <person name="Mock T."/>
            <person name="Neilson J.A."/>
            <person name="Onodera N.T."/>
            <person name="Poole A.M."/>
            <person name="Pritham E.J."/>
            <person name="Richards T.A."/>
            <person name="Rocap G."/>
            <person name="Roy S.W."/>
            <person name="Sarai C."/>
            <person name="Schaack S."/>
            <person name="Shirato S."/>
            <person name="Slamovits C.H."/>
            <person name="Spencer D.F."/>
            <person name="Suzuki S."/>
            <person name="Worden A.Z."/>
            <person name="Zauner S."/>
            <person name="Barry K."/>
            <person name="Bell C."/>
            <person name="Bharti A.K."/>
            <person name="Crow J.A."/>
            <person name="Grimwood J."/>
            <person name="Kramer R."/>
            <person name="Lindquist E."/>
            <person name="Lucas S."/>
            <person name="Salamov A."/>
            <person name="McFadden G.I."/>
            <person name="Lane C.E."/>
            <person name="Keeling P.J."/>
            <person name="Gray M.W."/>
            <person name="Grigoriev I.V."/>
            <person name="Archibald J.M."/>
        </authorList>
    </citation>
    <scope>NUCLEOTIDE SEQUENCE</scope>
    <source>
        <strain evidence="2 4">CCMP2712</strain>
    </source>
</reference>
<keyword evidence="1" id="KW-0812">Transmembrane</keyword>
<dbReference type="OMA" id="FITINWR"/>
<dbReference type="EnsemblProtists" id="EKX37841">
    <property type="protein sequence ID" value="EKX37841"/>
    <property type="gene ID" value="GUITHDRAFT_115981"/>
</dbReference>